<dbReference type="GO" id="GO:0016787">
    <property type="term" value="F:hydrolase activity"/>
    <property type="evidence" value="ECO:0007669"/>
    <property type="project" value="UniProtKB-KW"/>
</dbReference>
<accession>A0A6A6IDE8</accession>
<dbReference type="PRINTS" id="PR00412">
    <property type="entry name" value="EPOXHYDRLASE"/>
</dbReference>
<dbReference type="InterPro" id="IPR029058">
    <property type="entry name" value="AB_hydrolase_fold"/>
</dbReference>
<keyword evidence="1 4" id="KW-0378">Hydrolase</keyword>
<evidence type="ECO:0000313" key="5">
    <source>
        <dbReference type="Proteomes" id="UP000800094"/>
    </source>
</evidence>
<feature type="domain" description="AB hydrolase-1" evidence="3">
    <location>
        <begin position="42"/>
        <end position="314"/>
    </location>
</feature>
<comment type="similarity">
    <text evidence="2">Belongs to the AB hydrolase superfamily. Epoxide hydrolase family.</text>
</comment>
<proteinExistence type="inferred from homology"/>
<evidence type="ECO:0000256" key="1">
    <source>
        <dbReference type="ARBA" id="ARBA00022801"/>
    </source>
</evidence>
<dbReference type="AlphaFoldDB" id="A0A6A6IDE8"/>
<evidence type="ECO:0000256" key="2">
    <source>
        <dbReference type="ARBA" id="ARBA00038334"/>
    </source>
</evidence>
<keyword evidence="5" id="KW-1185">Reference proteome</keyword>
<dbReference type="InterPro" id="IPR000639">
    <property type="entry name" value="Epox_hydrolase-like"/>
</dbReference>
<evidence type="ECO:0000313" key="4">
    <source>
        <dbReference type="EMBL" id="KAF2248421.1"/>
    </source>
</evidence>
<organism evidence="4 5">
    <name type="scientific">Trematosphaeria pertusa</name>
    <dbReference type="NCBI Taxonomy" id="390896"/>
    <lineage>
        <taxon>Eukaryota</taxon>
        <taxon>Fungi</taxon>
        <taxon>Dikarya</taxon>
        <taxon>Ascomycota</taxon>
        <taxon>Pezizomycotina</taxon>
        <taxon>Dothideomycetes</taxon>
        <taxon>Pleosporomycetidae</taxon>
        <taxon>Pleosporales</taxon>
        <taxon>Massarineae</taxon>
        <taxon>Trematosphaeriaceae</taxon>
        <taxon>Trematosphaeria</taxon>
    </lineage>
</organism>
<dbReference type="Gene3D" id="3.40.50.1820">
    <property type="entry name" value="alpha/beta hydrolase"/>
    <property type="match status" value="1"/>
</dbReference>
<dbReference type="InterPro" id="IPR000073">
    <property type="entry name" value="AB_hydrolase_1"/>
</dbReference>
<protein>
    <submittedName>
        <fullName evidence="4">Alpha/beta-hydrolase</fullName>
    </submittedName>
</protein>
<dbReference type="PANTHER" id="PTHR43329">
    <property type="entry name" value="EPOXIDE HYDROLASE"/>
    <property type="match status" value="1"/>
</dbReference>
<dbReference type="Proteomes" id="UP000800094">
    <property type="component" value="Unassembled WGS sequence"/>
</dbReference>
<dbReference type="Pfam" id="PF00561">
    <property type="entry name" value="Abhydrolase_1"/>
    <property type="match status" value="1"/>
</dbReference>
<gene>
    <name evidence="4" type="ORF">BU26DRAFT_428504</name>
</gene>
<evidence type="ECO:0000259" key="3">
    <source>
        <dbReference type="Pfam" id="PF00561"/>
    </source>
</evidence>
<dbReference type="GeneID" id="54577119"/>
<dbReference type="OrthoDB" id="408373at2759"/>
<name>A0A6A6IDE8_9PLEO</name>
<reference evidence="4" key="1">
    <citation type="journal article" date="2020" name="Stud. Mycol.">
        <title>101 Dothideomycetes genomes: a test case for predicting lifestyles and emergence of pathogens.</title>
        <authorList>
            <person name="Haridas S."/>
            <person name="Albert R."/>
            <person name="Binder M."/>
            <person name="Bloem J."/>
            <person name="Labutti K."/>
            <person name="Salamov A."/>
            <person name="Andreopoulos B."/>
            <person name="Baker S."/>
            <person name="Barry K."/>
            <person name="Bills G."/>
            <person name="Bluhm B."/>
            <person name="Cannon C."/>
            <person name="Castanera R."/>
            <person name="Culley D."/>
            <person name="Daum C."/>
            <person name="Ezra D."/>
            <person name="Gonzalez J."/>
            <person name="Henrissat B."/>
            <person name="Kuo A."/>
            <person name="Liang C."/>
            <person name="Lipzen A."/>
            <person name="Lutzoni F."/>
            <person name="Magnuson J."/>
            <person name="Mondo S."/>
            <person name="Nolan M."/>
            <person name="Ohm R."/>
            <person name="Pangilinan J."/>
            <person name="Park H.-J."/>
            <person name="Ramirez L."/>
            <person name="Alfaro M."/>
            <person name="Sun H."/>
            <person name="Tritt A."/>
            <person name="Yoshinaga Y."/>
            <person name="Zwiers L.-H."/>
            <person name="Turgeon B."/>
            <person name="Goodwin S."/>
            <person name="Spatafora J."/>
            <person name="Crous P."/>
            <person name="Grigoriev I."/>
        </authorList>
    </citation>
    <scope>NUCLEOTIDE SEQUENCE</scope>
    <source>
        <strain evidence="4">CBS 122368</strain>
    </source>
</reference>
<dbReference type="SUPFAM" id="SSF53474">
    <property type="entry name" value="alpha/beta-Hydrolases"/>
    <property type="match status" value="1"/>
</dbReference>
<dbReference type="EMBL" id="ML987196">
    <property type="protein sequence ID" value="KAF2248421.1"/>
    <property type="molecule type" value="Genomic_DNA"/>
</dbReference>
<sequence>MALQPINPVEDPRIDHKFHRLRDGITYHYLYGEPQGGRSKATVFLIHGWPDCSAGWRFQIPLLLDMGFRVVAPDLMGFGATDAPDDISLYSLKRASDDIAELAKVVGAEQILLGGHDWGGFVVWRAAQWHPELVTHVFSICTPYSPPHKDYVSTEDLAKGPLPQFAYQLHLASGDVGKSVNDEQSIRQLLKAIYGGKGPNGEYGFDSRKGVLVENLPAIGESKLLNGKILDYYVKEYCRHGIESTLNWYRTRRINYEDDLALLDKKTISIPTLFVQATHDSVLKPEMSKNMDVFLPGLTRAEVVATHWALMQKPAEVNSIIAKWLEGQGFGTKSSL</sequence>
<dbReference type="RefSeq" id="XP_033683425.1">
    <property type="nucleotide sequence ID" value="XM_033823789.1"/>
</dbReference>